<comment type="similarity">
    <text evidence="1">Belongs to the peptidase C14B family.</text>
</comment>
<keyword evidence="4" id="KW-1185">Reference proteome</keyword>
<dbReference type="GO" id="GO:0004197">
    <property type="term" value="F:cysteine-type endopeptidase activity"/>
    <property type="evidence" value="ECO:0007669"/>
    <property type="project" value="InterPro"/>
</dbReference>
<dbReference type="GO" id="GO:0006508">
    <property type="term" value="P:proteolysis"/>
    <property type="evidence" value="ECO:0007669"/>
    <property type="project" value="InterPro"/>
</dbReference>
<organism evidence="4 5">
    <name type="scientific">Cyclospora cayetanensis</name>
    <dbReference type="NCBI Taxonomy" id="88456"/>
    <lineage>
        <taxon>Eukaryota</taxon>
        <taxon>Sar</taxon>
        <taxon>Alveolata</taxon>
        <taxon>Apicomplexa</taxon>
        <taxon>Conoidasida</taxon>
        <taxon>Coccidia</taxon>
        <taxon>Eucoccidiorida</taxon>
        <taxon>Eimeriorina</taxon>
        <taxon>Eimeriidae</taxon>
        <taxon>Cyclospora</taxon>
    </lineage>
</organism>
<feature type="compositionally biased region" description="Low complexity" evidence="2">
    <location>
        <begin position="290"/>
        <end position="308"/>
    </location>
</feature>
<dbReference type="GeneID" id="113147388"/>
<dbReference type="Gene3D" id="3.40.50.12660">
    <property type="match status" value="1"/>
</dbReference>
<accession>A0A6P6S1A6</accession>
<feature type="compositionally biased region" description="Pro residues" evidence="2">
    <location>
        <begin position="280"/>
        <end position="289"/>
    </location>
</feature>
<dbReference type="Pfam" id="PF00656">
    <property type="entry name" value="Peptidase_C14"/>
    <property type="match status" value="1"/>
</dbReference>
<dbReference type="Proteomes" id="UP000515125">
    <property type="component" value="Unplaced"/>
</dbReference>
<dbReference type="InterPro" id="IPR029030">
    <property type="entry name" value="Caspase-like_dom_sf"/>
</dbReference>
<dbReference type="PANTHER" id="PTHR48104:SF30">
    <property type="entry name" value="METACASPASE-1"/>
    <property type="match status" value="1"/>
</dbReference>
<dbReference type="RefSeq" id="XP_026193569.1">
    <property type="nucleotide sequence ID" value="XM_026337784.1"/>
</dbReference>
<feature type="domain" description="Peptidase C14 caspase" evidence="3">
    <location>
        <begin position="317"/>
        <end position="565"/>
    </location>
</feature>
<dbReference type="InterPro" id="IPR011600">
    <property type="entry name" value="Pept_C14_caspase"/>
</dbReference>
<feature type="region of interest" description="Disordered" evidence="2">
    <location>
        <begin position="154"/>
        <end position="182"/>
    </location>
</feature>
<dbReference type="AlphaFoldDB" id="A0A6P6S1A6"/>
<evidence type="ECO:0000256" key="1">
    <source>
        <dbReference type="ARBA" id="ARBA00009005"/>
    </source>
</evidence>
<proteinExistence type="inferred from homology"/>
<reference evidence="5" key="1">
    <citation type="submission" date="2025-08" db="UniProtKB">
        <authorList>
            <consortium name="RefSeq"/>
        </authorList>
    </citation>
    <scope>IDENTIFICATION</scope>
</reference>
<sequence>MEDRLRLSLQILDICGVETPQPLYIKFLWRGDKQKSPLLRVSAQQQVQQQTQAEFLLPYDPETDGSRLLLRVWKRHLLRHAQGVTTSSVSLPALGPHAQLRVQLQLKRFDAAAYQQQLHVQLQQQHQISRQQREQQMHEHHLALQDFHSSQAAYYSAQRQQQQQQQQQQAHNSASSRRQDFDGESEDVVYIHSILPRLTVQEIKEALRLSEGDREKAVDLLLRQEVAAAAASHQQEVQQQQQEAAAGAAAAAASHDSAAAPYTEGVLHTQAQAHPQYPQWTPPMAPPTPSQQQQQQSALLPASALHQPSPFPPHPGRRKALLIGINYIGTRAQLRGCINDAKRMQQLLRGLYGFGGGPTEMVVLTDDNCDPLYKPTRHNILAAMSWLTAGSQPGDALFFHYSGHGARRPDPSGIESDGFDETILPVDFQQKGEIVDDKLHEYLVQPLPSGCRLTAVMDSCHSGSGLDLSFIWNQASLKWKEETNPFYVIGDVQLFSGCEDSQTSADLRGEGIQRAAGGAMTTAFVTALTQMPFSHSYPSLMDALSQSMMQRGLSQRPQLTSSQRFEFNRPFSLTAAIPNSNQFLGRRIRRRCRAPATNTQSALAGGMLAAAGGLAAGFLLAEILDPR</sequence>
<evidence type="ECO:0000256" key="2">
    <source>
        <dbReference type="SAM" id="MobiDB-lite"/>
    </source>
</evidence>
<dbReference type="PANTHER" id="PTHR48104">
    <property type="entry name" value="METACASPASE-4"/>
    <property type="match status" value="1"/>
</dbReference>
<dbReference type="OrthoDB" id="331473at2759"/>
<protein>
    <submittedName>
        <fullName evidence="5">Metacaspase-1-like</fullName>
    </submittedName>
</protein>
<evidence type="ECO:0000313" key="5">
    <source>
        <dbReference type="RefSeq" id="XP_026193569.1"/>
    </source>
</evidence>
<evidence type="ECO:0000259" key="3">
    <source>
        <dbReference type="Pfam" id="PF00656"/>
    </source>
</evidence>
<name>A0A6P6S1A6_9EIME</name>
<gene>
    <name evidence="5" type="primary">LOC113147388</name>
</gene>
<feature type="region of interest" description="Disordered" evidence="2">
    <location>
        <begin position="276"/>
        <end position="316"/>
    </location>
</feature>
<dbReference type="GO" id="GO:0005737">
    <property type="term" value="C:cytoplasm"/>
    <property type="evidence" value="ECO:0007669"/>
    <property type="project" value="TreeGrafter"/>
</dbReference>
<feature type="compositionally biased region" description="Low complexity" evidence="2">
    <location>
        <begin position="154"/>
        <end position="176"/>
    </location>
</feature>
<dbReference type="SUPFAM" id="SSF52129">
    <property type="entry name" value="Caspase-like"/>
    <property type="match status" value="1"/>
</dbReference>
<evidence type="ECO:0000313" key="4">
    <source>
        <dbReference type="Proteomes" id="UP000515125"/>
    </source>
</evidence>
<dbReference type="InterPro" id="IPR050452">
    <property type="entry name" value="Metacaspase"/>
</dbReference>
<feature type="region of interest" description="Disordered" evidence="2">
    <location>
        <begin position="233"/>
        <end position="259"/>
    </location>
</feature>